<protein>
    <recommendedName>
        <fullName evidence="5">Septal ring lytic transglycosylase RlpA family lipoprotein</fullName>
    </recommendedName>
</protein>
<evidence type="ECO:0000256" key="1">
    <source>
        <dbReference type="SAM" id="MobiDB-lite"/>
    </source>
</evidence>
<feature type="chain" id="PRO_5012860386" description="Septal ring lytic transglycosylase RlpA family lipoprotein" evidence="2">
    <location>
        <begin position="22"/>
        <end position="105"/>
    </location>
</feature>
<reference evidence="3 4" key="1">
    <citation type="submission" date="2016-05" db="EMBL/GenBank/DDBJ databases">
        <title>Complete Genome and Methylome Analysis of Psychrotrophic Bacterial Isolates from Antarctic Lake Untersee.</title>
        <authorList>
            <person name="Fomenkov A."/>
            <person name="Akimov V.N."/>
            <person name="Vasilyeva L.V."/>
            <person name="Andersen D."/>
            <person name="Vincze T."/>
            <person name="Roberts R.J."/>
        </authorList>
    </citation>
    <scope>NUCLEOTIDE SEQUENCE [LARGE SCALE GENOMIC DNA]</scope>
    <source>
        <strain evidence="3 4">U14-5</strain>
        <plasmid evidence="4">Plasmid 1</plasmid>
    </source>
</reference>
<dbReference type="PROSITE" id="PS51257">
    <property type="entry name" value="PROKAR_LIPOPROTEIN"/>
    <property type="match status" value="1"/>
</dbReference>
<feature type="signal peptide" evidence="2">
    <location>
        <begin position="1"/>
        <end position="21"/>
    </location>
</feature>
<name>A0A1L7AMZ4_9PROT</name>
<evidence type="ECO:0000313" key="4">
    <source>
        <dbReference type="Proteomes" id="UP000185494"/>
    </source>
</evidence>
<keyword evidence="3" id="KW-0614">Plasmid</keyword>
<dbReference type="EMBL" id="CP015585">
    <property type="protein sequence ID" value="APT60143.1"/>
    <property type="molecule type" value="Genomic_DNA"/>
</dbReference>
<evidence type="ECO:0008006" key="5">
    <source>
        <dbReference type="Google" id="ProtNLM"/>
    </source>
</evidence>
<dbReference type="Proteomes" id="UP000185494">
    <property type="component" value="Chromosome 1"/>
</dbReference>
<evidence type="ECO:0000256" key="2">
    <source>
        <dbReference type="SAM" id="SignalP"/>
    </source>
</evidence>
<evidence type="ECO:0000313" key="3">
    <source>
        <dbReference type="EMBL" id="APT60143.1"/>
    </source>
</evidence>
<dbReference type="RefSeq" id="WP_075800848.1">
    <property type="nucleotide sequence ID" value="NZ_CP015585.1"/>
</dbReference>
<geneLocation type="plasmid" evidence="3 4">
    <name>1</name>
</geneLocation>
<gene>
    <name evidence="3" type="ORF">RGI145_22570</name>
</gene>
<proteinExistence type="predicted"/>
<organism evidence="3 4">
    <name type="scientific">Roseomonas gilardii</name>
    <dbReference type="NCBI Taxonomy" id="257708"/>
    <lineage>
        <taxon>Bacteria</taxon>
        <taxon>Pseudomonadati</taxon>
        <taxon>Pseudomonadota</taxon>
        <taxon>Alphaproteobacteria</taxon>
        <taxon>Acetobacterales</taxon>
        <taxon>Roseomonadaceae</taxon>
        <taxon>Roseomonas</taxon>
    </lineage>
</organism>
<dbReference type="KEGG" id="rgi:RGI145_22570"/>
<accession>A0A1L7AMZ4</accession>
<dbReference type="AlphaFoldDB" id="A0A1L7AMZ4"/>
<keyword evidence="2" id="KW-0732">Signal</keyword>
<feature type="region of interest" description="Disordered" evidence="1">
    <location>
        <begin position="63"/>
        <end position="83"/>
    </location>
</feature>
<sequence>MLPSRSALLAALVALSLAACSSGNVRTTSSYNAPAAPPVSNPNYDPFAAPGTVNATWAPPVLNRNGTIVKPNDPRGAMAGRPDYEHAPWATGAAGGAVYAPPGTF</sequence>